<sequence>MDAQFGVELVKSLRPYGFLSCSKRRTPKTSLENLIHIFSWHLWTLLISTSILLGVFLLSTSKSKISKLEILSIGYNIFLEQGSSIARNAKGETHIYFACGPFLLTSLITSTIFRSDNVDKTIAPIRVLPYEKFDQLVENGFPFVDELVNYEAWEMLVPGWWAANSLALATIDTSFSRLSSKAFHHFLMGNVHVNHTRIRPETNIWWNYPHQILSNSSGFSCGSEKMAYLGWLEKLEEAKAYLENFQPGPEYSIGKEYVGVVPTGWVFENIVDPRILVRMSTLHHSGIAKKTMRYQEMAGKLRNRIPSKDFESKALTLDGNIAQIFKIVAQILFGTACIFLIEEIYWKLWHVNIKQFCILCIIMIKKGLSRIVACGAGALEVLSLIIRKKRK</sequence>
<protein>
    <submittedName>
        <fullName evidence="2">Uncharacterized protein</fullName>
    </submittedName>
</protein>
<keyword evidence="1" id="KW-0472">Membrane</keyword>
<dbReference type="Proteomes" id="UP000198287">
    <property type="component" value="Unassembled WGS sequence"/>
</dbReference>
<evidence type="ECO:0000313" key="3">
    <source>
        <dbReference type="Proteomes" id="UP000198287"/>
    </source>
</evidence>
<organism evidence="2 3">
    <name type="scientific">Folsomia candida</name>
    <name type="common">Springtail</name>
    <dbReference type="NCBI Taxonomy" id="158441"/>
    <lineage>
        <taxon>Eukaryota</taxon>
        <taxon>Metazoa</taxon>
        <taxon>Ecdysozoa</taxon>
        <taxon>Arthropoda</taxon>
        <taxon>Hexapoda</taxon>
        <taxon>Collembola</taxon>
        <taxon>Entomobryomorpha</taxon>
        <taxon>Isotomoidea</taxon>
        <taxon>Isotomidae</taxon>
        <taxon>Proisotominae</taxon>
        <taxon>Folsomia</taxon>
    </lineage>
</organism>
<accession>A0A226EAF3</accession>
<proteinExistence type="predicted"/>
<gene>
    <name evidence="2" type="ORF">Fcan01_11569</name>
</gene>
<evidence type="ECO:0000256" key="1">
    <source>
        <dbReference type="SAM" id="Phobius"/>
    </source>
</evidence>
<reference evidence="2 3" key="1">
    <citation type="submission" date="2015-12" db="EMBL/GenBank/DDBJ databases">
        <title>The genome of Folsomia candida.</title>
        <authorList>
            <person name="Faddeeva A."/>
            <person name="Derks M.F."/>
            <person name="Anvar Y."/>
            <person name="Smit S."/>
            <person name="Van Straalen N."/>
            <person name="Roelofs D."/>
        </authorList>
    </citation>
    <scope>NUCLEOTIDE SEQUENCE [LARGE SCALE GENOMIC DNA]</scope>
    <source>
        <strain evidence="2 3">VU population</strain>
        <tissue evidence="2">Whole body</tissue>
    </source>
</reference>
<feature type="transmembrane region" description="Helical" evidence="1">
    <location>
        <begin position="37"/>
        <end position="58"/>
    </location>
</feature>
<name>A0A226EAF3_FOLCA</name>
<dbReference type="AlphaFoldDB" id="A0A226EAF3"/>
<keyword evidence="1" id="KW-1133">Transmembrane helix</keyword>
<keyword evidence="1" id="KW-0812">Transmembrane</keyword>
<evidence type="ECO:0000313" key="2">
    <source>
        <dbReference type="EMBL" id="OXA54198.1"/>
    </source>
</evidence>
<dbReference type="EMBL" id="LNIX01000005">
    <property type="protein sequence ID" value="OXA54198.1"/>
    <property type="molecule type" value="Genomic_DNA"/>
</dbReference>
<keyword evidence="3" id="KW-1185">Reference proteome</keyword>
<comment type="caution">
    <text evidence="2">The sequence shown here is derived from an EMBL/GenBank/DDBJ whole genome shotgun (WGS) entry which is preliminary data.</text>
</comment>
<feature type="transmembrane region" description="Helical" evidence="1">
    <location>
        <begin position="95"/>
        <end position="113"/>
    </location>
</feature>